<dbReference type="PROSITE" id="PS50850">
    <property type="entry name" value="MFS"/>
    <property type="match status" value="1"/>
</dbReference>
<dbReference type="Pfam" id="PF07690">
    <property type="entry name" value="MFS_1"/>
    <property type="match status" value="1"/>
</dbReference>
<gene>
    <name evidence="7" type="ORF">GCM10012275_10430</name>
</gene>
<name>A0A8J3FTL4_9PSEU</name>
<comment type="caution">
    <text evidence="7">The sequence shown here is derived from an EMBL/GenBank/DDBJ whole genome shotgun (WGS) entry which is preliminary data.</text>
</comment>
<dbReference type="EMBL" id="BMMK01000003">
    <property type="protein sequence ID" value="GGM41343.1"/>
    <property type="molecule type" value="Genomic_DNA"/>
</dbReference>
<dbReference type="Gene3D" id="1.20.1250.20">
    <property type="entry name" value="MFS general substrate transporter like domains"/>
    <property type="match status" value="1"/>
</dbReference>
<dbReference type="AlphaFoldDB" id="A0A8J3FTL4"/>
<feature type="transmembrane region" description="Helical" evidence="5">
    <location>
        <begin position="104"/>
        <end position="123"/>
    </location>
</feature>
<dbReference type="GO" id="GO:0022857">
    <property type="term" value="F:transmembrane transporter activity"/>
    <property type="evidence" value="ECO:0007669"/>
    <property type="project" value="InterPro"/>
</dbReference>
<evidence type="ECO:0000256" key="5">
    <source>
        <dbReference type="SAM" id="Phobius"/>
    </source>
</evidence>
<feature type="transmembrane region" description="Helical" evidence="5">
    <location>
        <begin position="75"/>
        <end position="98"/>
    </location>
</feature>
<evidence type="ECO:0000259" key="6">
    <source>
        <dbReference type="PROSITE" id="PS50850"/>
    </source>
</evidence>
<dbReference type="PANTHER" id="PTHR42718">
    <property type="entry name" value="MAJOR FACILITATOR SUPERFAMILY MULTIDRUG TRANSPORTER MFSC"/>
    <property type="match status" value="1"/>
</dbReference>
<reference evidence="7" key="1">
    <citation type="journal article" date="2014" name="Int. J. Syst. Evol. Microbiol.">
        <title>Complete genome sequence of Corynebacterium casei LMG S-19264T (=DSM 44701T), isolated from a smear-ripened cheese.</title>
        <authorList>
            <consortium name="US DOE Joint Genome Institute (JGI-PGF)"/>
            <person name="Walter F."/>
            <person name="Albersmeier A."/>
            <person name="Kalinowski J."/>
            <person name="Ruckert C."/>
        </authorList>
    </citation>
    <scope>NUCLEOTIDE SEQUENCE</scope>
    <source>
        <strain evidence="7">CGMCC 4.5737</strain>
    </source>
</reference>
<sequence length="477" mass="49853">MRQTADNGTLLVVLTGAFMGILDFFIVNVTIPSIEGDLGATTGQIQLVVAGYALAYALGLVTGGRLGDLQGHRRVFVIGLTAFTVTSLACGLATSAWLLVAFRVLQGASAALLTPQVLSILNINFTGPARARAFAAYGATLGLAAACGQLIGGLLVAWNPWGWGWRTCFLINLPIGLAALVAVRFLVPKSRSSLVRRLDLPGVALATLSLGALIVPLVLGRETHWPTWAWMCLALSLPALTVFVRYEQGLARRGGSPLIETSLFTDRNFVTGLVIVLAFYASLASFFLVLSVFLQNGAHLTALAAGTAFTPLGVGFVATSSLSARIGAALGRQALTLGAAIMAVSYAVLWSATTDPNQLNWLLLGTGLFLNGLGEGVVMTLLISTVLTGVRPDHAGSGSGILTTTQQFSSALGVALIGLIFYGVLGPSNYPADHANAFHASLLYTTGLLLLVTLLVQLLPTRRSAHHMTSTPEKAST</sequence>
<evidence type="ECO:0000313" key="8">
    <source>
        <dbReference type="Proteomes" id="UP000637578"/>
    </source>
</evidence>
<dbReference type="GO" id="GO:0005886">
    <property type="term" value="C:plasma membrane"/>
    <property type="evidence" value="ECO:0007669"/>
    <property type="project" value="UniProtKB-SubCell"/>
</dbReference>
<feature type="transmembrane region" description="Helical" evidence="5">
    <location>
        <begin position="225"/>
        <end position="244"/>
    </location>
</feature>
<dbReference type="InterPro" id="IPR011701">
    <property type="entry name" value="MFS"/>
</dbReference>
<feature type="transmembrane region" description="Helical" evidence="5">
    <location>
        <begin position="300"/>
        <end position="322"/>
    </location>
</feature>
<evidence type="ECO:0000256" key="4">
    <source>
        <dbReference type="ARBA" id="ARBA00023136"/>
    </source>
</evidence>
<feature type="domain" description="Major facilitator superfamily (MFS) profile" evidence="6">
    <location>
        <begin position="9"/>
        <end position="464"/>
    </location>
</feature>
<feature type="transmembrane region" description="Helical" evidence="5">
    <location>
        <begin position="135"/>
        <end position="157"/>
    </location>
</feature>
<feature type="transmembrane region" description="Helical" evidence="5">
    <location>
        <begin position="9"/>
        <end position="31"/>
    </location>
</feature>
<feature type="transmembrane region" description="Helical" evidence="5">
    <location>
        <begin position="163"/>
        <end position="186"/>
    </location>
</feature>
<dbReference type="InterPro" id="IPR036259">
    <property type="entry name" value="MFS_trans_sf"/>
</dbReference>
<comment type="subcellular location">
    <subcellularLocation>
        <location evidence="1">Cell membrane</location>
        <topology evidence="1">Multi-pass membrane protein</topology>
    </subcellularLocation>
</comment>
<dbReference type="CDD" id="cd17321">
    <property type="entry name" value="MFS_MMR_MDR_like"/>
    <property type="match status" value="1"/>
</dbReference>
<feature type="transmembrane region" description="Helical" evidence="5">
    <location>
        <begin position="198"/>
        <end position="219"/>
    </location>
</feature>
<protein>
    <submittedName>
        <fullName evidence="7">MFS transporter</fullName>
    </submittedName>
</protein>
<keyword evidence="8" id="KW-1185">Reference proteome</keyword>
<keyword evidence="2 5" id="KW-0812">Transmembrane</keyword>
<reference evidence="7" key="2">
    <citation type="submission" date="2020-09" db="EMBL/GenBank/DDBJ databases">
        <authorList>
            <person name="Sun Q."/>
            <person name="Zhou Y."/>
        </authorList>
    </citation>
    <scope>NUCLEOTIDE SEQUENCE</scope>
    <source>
        <strain evidence="7">CGMCC 4.5737</strain>
    </source>
</reference>
<proteinExistence type="predicted"/>
<accession>A0A8J3FTL4</accession>
<feature type="transmembrane region" description="Helical" evidence="5">
    <location>
        <begin position="408"/>
        <end position="425"/>
    </location>
</feature>
<evidence type="ECO:0000256" key="1">
    <source>
        <dbReference type="ARBA" id="ARBA00004651"/>
    </source>
</evidence>
<evidence type="ECO:0000256" key="3">
    <source>
        <dbReference type="ARBA" id="ARBA00022989"/>
    </source>
</evidence>
<evidence type="ECO:0000256" key="2">
    <source>
        <dbReference type="ARBA" id="ARBA00022692"/>
    </source>
</evidence>
<feature type="transmembrane region" description="Helical" evidence="5">
    <location>
        <begin position="269"/>
        <end position="294"/>
    </location>
</feature>
<dbReference type="SUPFAM" id="SSF103473">
    <property type="entry name" value="MFS general substrate transporter"/>
    <property type="match status" value="1"/>
</dbReference>
<dbReference type="InterPro" id="IPR020846">
    <property type="entry name" value="MFS_dom"/>
</dbReference>
<keyword evidence="3 5" id="KW-1133">Transmembrane helix</keyword>
<evidence type="ECO:0000313" key="7">
    <source>
        <dbReference type="EMBL" id="GGM41343.1"/>
    </source>
</evidence>
<dbReference type="RefSeq" id="WP_189054455.1">
    <property type="nucleotide sequence ID" value="NZ_BMMK01000003.1"/>
</dbReference>
<dbReference type="Proteomes" id="UP000637578">
    <property type="component" value="Unassembled WGS sequence"/>
</dbReference>
<dbReference type="PRINTS" id="PR01036">
    <property type="entry name" value="TCRTETB"/>
</dbReference>
<organism evidence="7 8">
    <name type="scientific">Longimycelium tulufanense</name>
    <dbReference type="NCBI Taxonomy" id="907463"/>
    <lineage>
        <taxon>Bacteria</taxon>
        <taxon>Bacillati</taxon>
        <taxon>Actinomycetota</taxon>
        <taxon>Actinomycetes</taxon>
        <taxon>Pseudonocardiales</taxon>
        <taxon>Pseudonocardiaceae</taxon>
        <taxon>Longimycelium</taxon>
    </lineage>
</organism>
<feature type="transmembrane region" description="Helical" evidence="5">
    <location>
        <begin position="359"/>
        <end position="387"/>
    </location>
</feature>
<keyword evidence="4 5" id="KW-0472">Membrane</keyword>
<dbReference type="PANTHER" id="PTHR42718:SF39">
    <property type="entry name" value="ACTINORHODIN TRANSPORTER-RELATED"/>
    <property type="match status" value="1"/>
</dbReference>
<feature type="transmembrane region" description="Helical" evidence="5">
    <location>
        <begin position="437"/>
        <end position="459"/>
    </location>
</feature>
<feature type="transmembrane region" description="Helical" evidence="5">
    <location>
        <begin position="43"/>
        <end position="63"/>
    </location>
</feature>
<feature type="transmembrane region" description="Helical" evidence="5">
    <location>
        <begin position="334"/>
        <end position="353"/>
    </location>
</feature>
<dbReference type="Gene3D" id="1.20.1720.10">
    <property type="entry name" value="Multidrug resistance protein D"/>
    <property type="match status" value="1"/>
</dbReference>